<sequence>MSDQSQDNPYRIFPRNLTAHAAEIVRGNPVNTRPESGVDNSHPGLEFDQRMMSRAFFPGLVFDFQYGIGAKLVEIRPEVFTHPYDLEAKDVPADSEDAKKALWLWYIGGRFGGNPDKHVLKDLYGRDGYNVVRAVTDLEDDTIVVVFGKQPDELDMPSAKVWLRRFLDPKRLIDGFKDSLFGADDGLELGGILRDDDGEVQIGVLVGPRAKYLNEEGVIDPDLVAAGELTQSLCSPWQWDFADCGCYYWAGSKPDIVKPPQEESGPDIPETLCPSDDQMNQQSLNFQRDRSKPVPDKPATTPEAWHENEMSQPDMVQHWETLPFVLDERETSVYRPTVLPDIDDAWDREKVREELAVVATAEHALCVEYLYAMYSLKAPPIPAQRRYGQSPLELPRDLAEADEESRIFAASHEIFMIAVEEMRHLRWANEALMLLGGEPTMDRAEVIGRQPTQQQLPFKLAPLTRKQLDDFISVEKSSPFFAEPEPTSLDGIYTHMQVSIQKRPQDYPEPGLQEKLLQLIKLIIDEGVSHYERFCRVRRALDDIDEADYLAVTTEPRRATEEHYAVLQDLADAYYDTLLRGVGLTLLQGNASRGVLLEQARRSMYNLHDTAYRLARGGYGVLFTLPQWLIVGRTPDGAPLPFDPEGTKDALRQTEALAKPAEAPLAKLEQSTDPETRKAMEQHRSTLDEMVAGIRRILS</sequence>
<dbReference type="Pfam" id="PF12902">
    <property type="entry name" value="Ferritin-like"/>
    <property type="match status" value="1"/>
</dbReference>
<protein>
    <recommendedName>
        <fullName evidence="2">Iminophenyl-pyruvate dimer synthase domain-containing protein</fullName>
    </recommendedName>
</protein>
<feature type="domain" description="Iminophenyl-pyruvate dimer synthase" evidence="2">
    <location>
        <begin position="360"/>
        <end position="485"/>
    </location>
</feature>
<dbReference type="InterPro" id="IPR012347">
    <property type="entry name" value="Ferritin-like"/>
</dbReference>
<feature type="region of interest" description="Disordered" evidence="1">
    <location>
        <begin position="257"/>
        <end position="310"/>
    </location>
</feature>
<evidence type="ECO:0000313" key="4">
    <source>
        <dbReference type="Proteomes" id="UP000253941"/>
    </source>
</evidence>
<feature type="region of interest" description="Disordered" evidence="1">
    <location>
        <begin position="661"/>
        <end position="683"/>
    </location>
</feature>
<feature type="compositionally biased region" description="Polar residues" evidence="1">
    <location>
        <begin position="277"/>
        <end position="286"/>
    </location>
</feature>
<accession>A0A369T9B8</accession>
<dbReference type="Proteomes" id="UP000253941">
    <property type="component" value="Unassembled WGS sequence"/>
</dbReference>
<dbReference type="Gene3D" id="1.20.1260.10">
    <property type="match status" value="1"/>
</dbReference>
<dbReference type="RefSeq" id="WP_114583295.1">
    <property type="nucleotide sequence ID" value="NZ_QPMH01000020.1"/>
</dbReference>
<reference evidence="3 4" key="1">
    <citation type="submission" date="2018-07" db="EMBL/GenBank/DDBJ databases">
        <title>Venubactetium sediminum gen. nov., sp. nov., isolated from a marine solar saltern.</title>
        <authorList>
            <person name="Wang S."/>
        </authorList>
    </citation>
    <scope>NUCLEOTIDE SEQUENCE [LARGE SCALE GENOMIC DNA]</scope>
    <source>
        <strain evidence="3 4">WD2A32</strain>
    </source>
</reference>
<organism evidence="3 4">
    <name type="scientific">Ferruginivarius sediminum</name>
    <dbReference type="NCBI Taxonomy" id="2661937"/>
    <lineage>
        <taxon>Bacteria</taxon>
        <taxon>Pseudomonadati</taxon>
        <taxon>Pseudomonadota</taxon>
        <taxon>Alphaproteobacteria</taxon>
        <taxon>Rhodospirillales</taxon>
        <taxon>Rhodospirillaceae</taxon>
        <taxon>Ferruginivarius</taxon>
    </lineage>
</organism>
<keyword evidence="4" id="KW-1185">Reference proteome</keyword>
<feature type="compositionally biased region" description="Basic and acidic residues" evidence="1">
    <location>
        <begin position="674"/>
        <end position="683"/>
    </location>
</feature>
<evidence type="ECO:0000256" key="1">
    <source>
        <dbReference type="SAM" id="MobiDB-lite"/>
    </source>
</evidence>
<gene>
    <name evidence="3" type="ORF">DRB17_16345</name>
</gene>
<dbReference type="EMBL" id="QPMH01000020">
    <property type="protein sequence ID" value="RDD60767.1"/>
    <property type="molecule type" value="Genomic_DNA"/>
</dbReference>
<dbReference type="AlphaFoldDB" id="A0A369T9B8"/>
<evidence type="ECO:0000313" key="3">
    <source>
        <dbReference type="EMBL" id="RDD60767.1"/>
    </source>
</evidence>
<comment type="caution">
    <text evidence="3">The sequence shown here is derived from an EMBL/GenBank/DDBJ whole genome shotgun (WGS) entry which is preliminary data.</text>
</comment>
<proteinExistence type="predicted"/>
<name>A0A369T9B8_9PROT</name>
<dbReference type="InterPro" id="IPR026820">
    <property type="entry name" value="VioB/RebD_dom"/>
</dbReference>
<evidence type="ECO:0000259" key="2">
    <source>
        <dbReference type="Pfam" id="PF12902"/>
    </source>
</evidence>